<feature type="compositionally biased region" description="Low complexity" evidence="1">
    <location>
        <begin position="152"/>
        <end position="163"/>
    </location>
</feature>
<dbReference type="EMBL" id="PP511347">
    <property type="protein sequence ID" value="XCD03359.1"/>
    <property type="molecule type" value="Genomic_DNA"/>
</dbReference>
<evidence type="ECO:0000313" key="2">
    <source>
        <dbReference type="EMBL" id="XCD03359.1"/>
    </source>
</evidence>
<accession>A0AAU8ATW0</accession>
<dbReference type="Pfam" id="PF09675">
    <property type="entry name" value="Chlamy_scaf"/>
    <property type="match status" value="1"/>
</dbReference>
<evidence type="ECO:0000256" key="1">
    <source>
        <dbReference type="SAM" id="MobiDB-lite"/>
    </source>
</evidence>
<feature type="compositionally biased region" description="Pro residues" evidence="1">
    <location>
        <begin position="141"/>
        <end position="151"/>
    </location>
</feature>
<protein>
    <submittedName>
        <fullName evidence="2">Internal scaffolding protein</fullName>
    </submittedName>
</protein>
<dbReference type="InterPro" id="IPR014131">
    <property type="entry name" value="Chlamydia_phage_Vp3"/>
</dbReference>
<evidence type="ECO:0000313" key="3">
    <source>
        <dbReference type="EMBL" id="XCD07822.1"/>
    </source>
</evidence>
<organism evidence="2">
    <name type="scientific">Dulem virus 190</name>
    <dbReference type="NCBI Taxonomy" id="3145667"/>
    <lineage>
        <taxon>Viruses</taxon>
        <taxon>Monodnaviria</taxon>
        <taxon>Sangervirae</taxon>
        <taxon>Phixviricota</taxon>
        <taxon>Malgrandaviricetes</taxon>
        <taxon>Petitvirales</taxon>
        <taxon>Microviridae</taxon>
        <taxon>Microvirus</taxon>
    </lineage>
</organism>
<dbReference type="EMBL" id="PP511815">
    <property type="protein sequence ID" value="XCD07822.1"/>
    <property type="molecule type" value="Genomic_DNA"/>
</dbReference>
<feature type="region of interest" description="Disordered" evidence="1">
    <location>
        <begin position="141"/>
        <end position="163"/>
    </location>
</feature>
<proteinExistence type="predicted"/>
<sequence>MFRSMYESHERVTANPGSRIHKLYSPEFSKDGSMDLVESGQEDLYAFIQSHAASVDINVLLQQYKNGDTTALSRAQGAFGDFTQMPGTYAEMLNSVIKGEEYFMSLPVEVRAKFDHSFQKWLITAGQDQWYSDMGIQVPAPPVTTPDPVAPPAVSADPAPATP</sequence>
<reference evidence="2" key="1">
    <citation type="submission" date="2024-03" db="EMBL/GenBank/DDBJ databases">
        <title>Diverse circular DNA viruses in blood, oral, and fecal samples of captive lemurs.</title>
        <authorList>
            <person name="Paietta E.N."/>
            <person name="Kraberger S."/>
            <person name="Lund M.C."/>
            <person name="Custer J.M."/>
            <person name="Vargas K.M."/>
            <person name="Ehmke E.E."/>
            <person name="Yoder A.D."/>
            <person name="Varsani A."/>
        </authorList>
    </citation>
    <scope>NUCLEOTIDE SEQUENCE</scope>
    <source>
        <strain evidence="2">Duke_18_55</strain>
        <strain evidence="3">Duke_28FS_78</strain>
    </source>
</reference>
<name>A0AAU8ATW0_9VIRU</name>